<dbReference type="CDD" id="cd04651">
    <property type="entry name" value="LbH_G1P_AT_C"/>
    <property type="match status" value="1"/>
</dbReference>
<dbReference type="EMBL" id="JBHTOA010000016">
    <property type="protein sequence ID" value="MFD1398135.1"/>
    <property type="molecule type" value="Genomic_DNA"/>
</dbReference>
<dbReference type="SUPFAM" id="SSF51161">
    <property type="entry name" value="Trimeric LpxA-like enzymes"/>
    <property type="match status" value="1"/>
</dbReference>
<feature type="domain" description="Glucose-1-phosphate adenylyltransferase/Bifunctional protein GlmU-like C-terminal hexapeptide" evidence="4">
    <location>
        <begin position="292"/>
        <end position="361"/>
    </location>
</feature>
<accession>A0ABW4BC90</accession>
<keyword evidence="5" id="KW-0808">Transferase</keyword>
<evidence type="ECO:0000256" key="1">
    <source>
        <dbReference type="ARBA" id="ARBA00010443"/>
    </source>
</evidence>
<keyword evidence="5" id="KW-0548">Nucleotidyltransferase</keyword>
<dbReference type="InterPro" id="IPR011832">
    <property type="entry name" value="GlgDAde_trans"/>
</dbReference>
<sequence>MTQGEMAAIIDLNEEDDALRPLTTYRPVGTLPFAGRYRLLDFPLSAVAHAGVHSVALFMPRSARSVQDHVRDGSSWNLDLIQGGVFMFPYMATRDYSDSQLRHRYFDDYTTFLRRSGAPYTVIIGSRNVASVDLAAVLAYHQAGDAPVTVVYKKLAEAEMAPSDWTLTLSEQGTASAVVPTEARREPADADGKVPSFMDTYLLATPDLIDILDAAAENDTFRPLPALLRDYVVANNANAFEYTGYLARITSLQRYFDYSLGMLDEANYQALLFSAVPVLTKSKNEVPTFFARTAKVENSLLGTGSYIEGQINHSVIFRSVVVHQGATVDNSVIMQGGKIANGSKLSNVILDKGVVIGPNLTLAGTPDQPLVIGKNQTILSAADIPQAAATKA</sequence>
<dbReference type="InterPro" id="IPR011831">
    <property type="entry name" value="ADP-Glc_PPase"/>
</dbReference>
<dbReference type="InterPro" id="IPR029044">
    <property type="entry name" value="Nucleotide-diphossugar_trans"/>
</dbReference>
<dbReference type="Gene3D" id="2.160.10.10">
    <property type="entry name" value="Hexapeptide repeat proteins"/>
    <property type="match status" value="1"/>
</dbReference>
<evidence type="ECO:0000313" key="6">
    <source>
        <dbReference type="Proteomes" id="UP001597199"/>
    </source>
</evidence>
<dbReference type="Pfam" id="PF00483">
    <property type="entry name" value="NTP_transferase"/>
    <property type="match status" value="1"/>
</dbReference>
<dbReference type="NCBIfam" id="TIGR02092">
    <property type="entry name" value="glgD"/>
    <property type="match status" value="1"/>
</dbReference>
<dbReference type="SUPFAM" id="SSF53448">
    <property type="entry name" value="Nucleotide-diphospho-sugar transferases"/>
    <property type="match status" value="1"/>
</dbReference>
<evidence type="ECO:0000313" key="5">
    <source>
        <dbReference type="EMBL" id="MFD1398135.1"/>
    </source>
</evidence>
<keyword evidence="6" id="KW-1185">Reference proteome</keyword>
<protein>
    <submittedName>
        <fullName evidence="5">Glucose-1-phosphate adenylyltransferase subunit GlgD</fullName>
        <ecNumber evidence="5">2.7.7.27</ecNumber>
    </submittedName>
</protein>
<organism evidence="5 6">
    <name type="scientific">Lacticaseibacillus suilingensis</name>
    <dbReference type="NCBI Taxonomy" id="2799577"/>
    <lineage>
        <taxon>Bacteria</taxon>
        <taxon>Bacillati</taxon>
        <taxon>Bacillota</taxon>
        <taxon>Bacilli</taxon>
        <taxon>Lactobacillales</taxon>
        <taxon>Lactobacillaceae</taxon>
        <taxon>Lacticaseibacillus</taxon>
    </lineage>
</organism>
<comment type="similarity">
    <text evidence="1">Belongs to the bacterial/plant glucose-1-phosphate adenylyltransferase family.</text>
</comment>
<gene>
    <name evidence="5" type="primary">glgD</name>
    <name evidence="5" type="ORF">ACFQ41_02305</name>
</gene>
<dbReference type="Gene3D" id="3.90.550.10">
    <property type="entry name" value="Spore Coat Polysaccharide Biosynthesis Protein SpsA, Chain A"/>
    <property type="match status" value="1"/>
</dbReference>
<dbReference type="PANTHER" id="PTHR43523">
    <property type="entry name" value="GLUCOSE-1-PHOSPHATE ADENYLYLTRANSFERASE-RELATED"/>
    <property type="match status" value="1"/>
</dbReference>
<dbReference type="PANTHER" id="PTHR43523:SF6">
    <property type="entry name" value="GLYCOGEN BIOSYNTHESIS PROTEIN GLGD"/>
    <property type="match status" value="1"/>
</dbReference>
<evidence type="ECO:0000259" key="3">
    <source>
        <dbReference type="Pfam" id="PF00483"/>
    </source>
</evidence>
<evidence type="ECO:0000256" key="2">
    <source>
        <dbReference type="ARBA" id="ARBA00023056"/>
    </source>
</evidence>
<feature type="domain" description="Nucleotidyl transferase" evidence="3">
    <location>
        <begin position="19"/>
        <end position="151"/>
    </location>
</feature>
<dbReference type="InterPro" id="IPR011004">
    <property type="entry name" value="Trimer_LpxA-like_sf"/>
</dbReference>
<dbReference type="InterPro" id="IPR056818">
    <property type="entry name" value="GlmU/GlgC-like_hexapep"/>
</dbReference>
<proteinExistence type="inferred from homology"/>
<keyword evidence="2" id="KW-0320">Glycogen biosynthesis</keyword>
<dbReference type="Proteomes" id="UP001597199">
    <property type="component" value="Unassembled WGS sequence"/>
</dbReference>
<dbReference type="RefSeq" id="WP_204117983.1">
    <property type="nucleotide sequence ID" value="NZ_BOLV01000001.1"/>
</dbReference>
<name>A0ABW4BC90_9LACO</name>
<dbReference type="InterPro" id="IPR005835">
    <property type="entry name" value="NTP_transferase_dom"/>
</dbReference>
<dbReference type="GO" id="GO:0008878">
    <property type="term" value="F:glucose-1-phosphate adenylyltransferase activity"/>
    <property type="evidence" value="ECO:0007669"/>
    <property type="project" value="UniProtKB-EC"/>
</dbReference>
<reference evidence="6" key="1">
    <citation type="journal article" date="2019" name="Int. J. Syst. Evol. Microbiol.">
        <title>The Global Catalogue of Microorganisms (GCM) 10K type strain sequencing project: providing services to taxonomists for standard genome sequencing and annotation.</title>
        <authorList>
            <consortium name="The Broad Institute Genomics Platform"/>
            <consortium name="The Broad Institute Genome Sequencing Center for Infectious Disease"/>
            <person name="Wu L."/>
            <person name="Ma J."/>
        </authorList>
    </citation>
    <scope>NUCLEOTIDE SEQUENCE [LARGE SCALE GENOMIC DNA]</scope>
    <source>
        <strain evidence="6">CCM 9110</strain>
    </source>
</reference>
<dbReference type="Pfam" id="PF24894">
    <property type="entry name" value="Hexapep_GlmU"/>
    <property type="match status" value="1"/>
</dbReference>
<evidence type="ECO:0000259" key="4">
    <source>
        <dbReference type="Pfam" id="PF24894"/>
    </source>
</evidence>
<dbReference type="EC" id="2.7.7.27" evidence="5"/>
<comment type="caution">
    <text evidence="5">The sequence shown here is derived from an EMBL/GenBank/DDBJ whole genome shotgun (WGS) entry which is preliminary data.</text>
</comment>